<dbReference type="AlphaFoldDB" id="A0A8H4GVV5"/>
<sequence length="454" mass="50848">MPERLLDYLTRPNPTVVVESQGPTTFTYNVSWQPVENIEGWDDFNYQTLTTRFRSQLNRQVTEPDITPQCQAGRFNRLYNESMLEILIGSAIMMPVSSVLSSSDLFLTGGGTTWETIDCNPDWGAGKTNAPRNKVGRAKAIVLGDTKYRWSHLPAINIVRSSRGGYTQENVRPIEQVQHYCAMYGCRFGFVITEAGALVMQFFKEREIQRSPRPQRNITQPSHRRITSSSTMDMSSISASLTDMSLTSDDLSAPTIRLVQYAFVPWDAHGAGTLTVKLALYCLTLLAKDDSVLGPDYAPLVSQLPLNVDLKSSSHQPGMQAAGSLRKEQAQEQSTDASMAQQYTDVALTEHLGYITFSLNSKVTAKHKDEWRKEGDYLFHDSLRVKGKKPQSTTTPGSTGASMAQQYTDVTLSEHANYITFSLNSKVTAKRKDEWRKEGDYLFHDSLRVKGKKP</sequence>
<evidence type="ECO:0000313" key="2">
    <source>
        <dbReference type="EMBL" id="KAF4229292.1"/>
    </source>
</evidence>
<proteinExistence type="predicted"/>
<dbReference type="EMBL" id="JAAAPX010000135">
    <property type="protein sequence ID" value="KAF4229292.1"/>
    <property type="molecule type" value="Genomic_DNA"/>
</dbReference>
<dbReference type="Proteomes" id="UP000653565">
    <property type="component" value="Unassembled WGS sequence"/>
</dbReference>
<feature type="region of interest" description="Disordered" evidence="1">
    <location>
        <begin position="311"/>
        <end position="335"/>
    </location>
</feature>
<protein>
    <submittedName>
        <fullName evidence="2">Uncharacterized protein</fullName>
    </submittedName>
</protein>
<reference evidence="2" key="1">
    <citation type="journal article" date="2020" name="bioRxiv">
        <title>Genomic and phenotypic heterogeneity of clinical isolates of the human pathogens Aspergillus fumigatus, Aspergillus lentulus and Aspergillus fumigatiaffinis.</title>
        <authorList>
            <person name="dos Santos R.A.C."/>
            <person name="Steenwyk J.L."/>
            <person name="Rivero-Menendez O."/>
            <person name="Mead M.E."/>
            <person name="Silva L.P."/>
            <person name="Bastos R.W."/>
            <person name="Alastruey-Izquierdo A."/>
            <person name="Goldman G.H."/>
            <person name="Rokas A."/>
        </authorList>
    </citation>
    <scope>NUCLEOTIDE SEQUENCE</scope>
    <source>
        <strain evidence="2">CNM-CM6805</strain>
    </source>
</reference>
<feature type="region of interest" description="Disordered" evidence="1">
    <location>
        <begin position="210"/>
        <end position="230"/>
    </location>
</feature>
<organism evidence="2 3">
    <name type="scientific">Aspergillus fumigatiaffinis</name>
    <dbReference type="NCBI Taxonomy" id="340414"/>
    <lineage>
        <taxon>Eukaryota</taxon>
        <taxon>Fungi</taxon>
        <taxon>Dikarya</taxon>
        <taxon>Ascomycota</taxon>
        <taxon>Pezizomycotina</taxon>
        <taxon>Eurotiomycetes</taxon>
        <taxon>Eurotiomycetidae</taxon>
        <taxon>Eurotiales</taxon>
        <taxon>Aspergillaceae</taxon>
        <taxon>Aspergillus</taxon>
        <taxon>Aspergillus subgen. Fumigati</taxon>
    </lineage>
</organism>
<comment type="caution">
    <text evidence="2">The sequence shown here is derived from an EMBL/GenBank/DDBJ whole genome shotgun (WGS) entry which is preliminary data.</text>
</comment>
<evidence type="ECO:0000313" key="3">
    <source>
        <dbReference type="Proteomes" id="UP000653565"/>
    </source>
</evidence>
<gene>
    <name evidence="2" type="ORF">CNMCM6805_001528</name>
</gene>
<name>A0A8H4GVV5_9EURO</name>
<keyword evidence="3" id="KW-1185">Reference proteome</keyword>
<evidence type="ECO:0000256" key="1">
    <source>
        <dbReference type="SAM" id="MobiDB-lite"/>
    </source>
</evidence>
<reference evidence="2" key="2">
    <citation type="submission" date="2020-04" db="EMBL/GenBank/DDBJ databases">
        <authorList>
            <person name="Santos R.A.C."/>
            <person name="Steenwyk J.L."/>
            <person name="Rivero-Menendez O."/>
            <person name="Mead M.E."/>
            <person name="Silva L.P."/>
            <person name="Bastos R.W."/>
            <person name="Alastruey-Izquierdo A."/>
            <person name="Goldman G.H."/>
            <person name="Rokas A."/>
        </authorList>
    </citation>
    <scope>NUCLEOTIDE SEQUENCE</scope>
    <source>
        <strain evidence="2">CNM-CM6805</strain>
    </source>
</reference>
<accession>A0A8H4GVV5</accession>
<feature type="compositionally biased region" description="Polar residues" evidence="1">
    <location>
        <begin position="212"/>
        <end position="221"/>
    </location>
</feature>